<reference evidence="2 4" key="1">
    <citation type="submission" date="2014-11" db="EMBL/GenBank/DDBJ databases">
        <title>Genetic blueprint of the zoonotic pathogen Toxocara canis.</title>
        <authorList>
            <person name="Zhu X.-Q."/>
            <person name="Korhonen P.K."/>
            <person name="Cai H."/>
            <person name="Young N.D."/>
            <person name="Nejsum P."/>
            <person name="von Samson-Himmelstjerna G."/>
            <person name="Boag P.R."/>
            <person name="Tan P."/>
            <person name="Li Q."/>
            <person name="Min J."/>
            <person name="Yang Y."/>
            <person name="Wang X."/>
            <person name="Fang X."/>
            <person name="Hall R.S."/>
            <person name="Hofmann A."/>
            <person name="Sternberg P.W."/>
            <person name="Jex A.R."/>
            <person name="Gasser R.B."/>
        </authorList>
    </citation>
    <scope>NUCLEOTIDE SEQUENCE [LARGE SCALE GENOMIC DNA]</scope>
    <source>
        <strain evidence="2">PN_DK_2014</strain>
    </source>
</reference>
<evidence type="ECO:0000313" key="4">
    <source>
        <dbReference type="Proteomes" id="UP000031036"/>
    </source>
</evidence>
<name>A0A0B2V3G6_TOXCA</name>
<accession>A0A0B2V3G6</accession>
<sequence length="100" mass="11490">MTINNNTEEASSGEAETCSNFEPKKKHFRDTDAWKKKRSRLLTKMKAMGRFNLALMTARVPEEKEIFENPFIQSSACTSPTSKSYITMHIMAEILKICRL</sequence>
<evidence type="ECO:0000313" key="2">
    <source>
        <dbReference type="EMBL" id="KHN76088.1"/>
    </source>
</evidence>
<dbReference type="OrthoDB" id="5864085at2759"/>
<organism evidence="2 4">
    <name type="scientific">Toxocara canis</name>
    <name type="common">Canine roundworm</name>
    <dbReference type="NCBI Taxonomy" id="6265"/>
    <lineage>
        <taxon>Eukaryota</taxon>
        <taxon>Metazoa</taxon>
        <taxon>Ecdysozoa</taxon>
        <taxon>Nematoda</taxon>
        <taxon>Chromadorea</taxon>
        <taxon>Rhabditida</taxon>
        <taxon>Spirurina</taxon>
        <taxon>Ascaridomorpha</taxon>
        <taxon>Ascaridoidea</taxon>
        <taxon>Toxocaridae</taxon>
        <taxon>Toxocara</taxon>
    </lineage>
</organism>
<keyword evidence="4" id="KW-1185">Reference proteome</keyword>
<reference evidence="3" key="2">
    <citation type="submission" date="2018-11" db="EMBL/GenBank/DDBJ databases">
        <authorList>
            <consortium name="Pathogen Informatics"/>
        </authorList>
    </citation>
    <scope>NUCLEOTIDE SEQUENCE [LARGE SCALE GENOMIC DNA]</scope>
</reference>
<gene>
    <name evidence="2" type="ORF">Tcan_14113</name>
    <name evidence="3" type="ORF">TCNE_LOCUS2291</name>
</gene>
<dbReference type="Proteomes" id="UP000031036">
    <property type="component" value="Unassembled WGS sequence"/>
</dbReference>
<dbReference type="STRING" id="6265.A0A0B2V3G6"/>
<proteinExistence type="predicted"/>
<dbReference type="EMBL" id="JPKZ01002568">
    <property type="protein sequence ID" value="KHN76088.1"/>
    <property type="molecule type" value="Genomic_DNA"/>
</dbReference>
<feature type="compositionally biased region" description="Polar residues" evidence="1">
    <location>
        <begin position="1"/>
        <end position="10"/>
    </location>
</feature>
<dbReference type="AlphaFoldDB" id="A0A0B2V3G6"/>
<feature type="region of interest" description="Disordered" evidence="1">
    <location>
        <begin position="1"/>
        <end position="22"/>
    </location>
</feature>
<dbReference type="EMBL" id="UYWY01002200">
    <property type="protein sequence ID" value="VDM27825.1"/>
    <property type="molecule type" value="Genomic_DNA"/>
</dbReference>
<evidence type="ECO:0000256" key="1">
    <source>
        <dbReference type="SAM" id="MobiDB-lite"/>
    </source>
</evidence>
<protein>
    <submittedName>
        <fullName evidence="2">Uncharacterized protein</fullName>
    </submittedName>
</protein>
<evidence type="ECO:0000313" key="3">
    <source>
        <dbReference type="EMBL" id="VDM27825.1"/>
    </source>
</evidence>